<organism evidence="2 3">
    <name type="scientific">Serratia marcescens</name>
    <dbReference type="NCBI Taxonomy" id="615"/>
    <lineage>
        <taxon>Bacteria</taxon>
        <taxon>Pseudomonadati</taxon>
        <taxon>Pseudomonadota</taxon>
        <taxon>Gammaproteobacteria</taxon>
        <taxon>Enterobacterales</taxon>
        <taxon>Yersiniaceae</taxon>
        <taxon>Serratia</taxon>
    </lineage>
</organism>
<dbReference type="GO" id="GO:0030153">
    <property type="term" value="P:bacteriocin immunity"/>
    <property type="evidence" value="ECO:0007669"/>
    <property type="project" value="InterPro"/>
</dbReference>
<reference evidence="3" key="1">
    <citation type="submission" date="2017-12" db="EMBL/GenBank/DDBJ databases">
        <title>FDA dAtabase for Regulatory Grade micrObial Sequences (FDA-ARGOS): Supporting development and validation of Infectious Disease Dx tests.</title>
        <authorList>
            <person name="Campos J."/>
            <person name="Goldberg B."/>
            <person name="Tallon L."/>
            <person name="Sadzewicz L."/>
            <person name="Sengamalay N."/>
            <person name="Ott S."/>
            <person name="Godinez A."/>
            <person name="Nagaraj S."/>
            <person name="Vavikolanu K."/>
            <person name="Vyas G."/>
            <person name="Nadendla S."/>
            <person name="Aluvathingal J."/>
            <person name="Geyer C."/>
            <person name="Nandy P."/>
            <person name="Hobson J."/>
            <person name="Sichtig H."/>
        </authorList>
    </citation>
    <scope>NUCLEOTIDE SEQUENCE [LARGE SCALE GENOMIC DNA]</scope>
    <source>
        <strain evidence="3">FDAARGOS_79</strain>
    </source>
</reference>
<dbReference type="Pfam" id="PF09204">
    <property type="entry name" value="Colicin_immun"/>
    <property type="match status" value="1"/>
</dbReference>
<dbReference type="InterPro" id="IPR015287">
    <property type="entry name" value="Colicin_D_immunity_dom"/>
</dbReference>
<accession>A0AAP8PLE0</accession>
<sequence length="85" mass="9866">MRLVELGKQFVENKISAEGFSESIVKERRKLYGYEEKDKQVDKCSGELFILADCYNPASDRAESELDEVELKKEVITVLKKFNFI</sequence>
<dbReference type="Proteomes" id="UP000030378">
    <property type="component" value="Unassembled WGS sequence"/>
</dbReference>
<feature type="domain" description="Colicin D immunity protein" evidence="1">
    <location>
        <begin position="3"/>
        <end position="81"/>
    </location>
</feature>
<dbReference type="EMBL" id="JTBC02000002">
    <property type="protein sequence ID" value="PNO71507.1"/>
    <property type="molecule type" value="Genomic_DNA"/>
</dbReference>
<protein>
    <submittedName>
        <fullName evidence="2">Colicin-D</fullName>
    </submittedName>
</protein>
<dbReference type="InterPro" id="IPR036471">
    <property type="entry name" value="Colicin_D_sf"/>
</dbReference>
<evidence type="ECO:0000259" key="1">
    <source>
        <dbReference type="Pfam" id="PF09204"/>
    </source>
</evidence>
<proteinExistence type="predicted"/>
<comment type="caution">
    <text evidence="2">The sequence shown here is derived from an EMBL/GenBank/DDBJ whole genome shotgun (WGS) entry which is preliminary data.</text>
</comment>
<evidence type="ECO:0000313" key="3">
    <source>
        <dbReference type="Proteomes" id="UP000030378"/>
    </source>
</evidence>
<gene>
    <name evidence="2" type="ORF">MC70_013110</name>
</gene>
<name>A0AAP8PLE0_SERMA</name>
<dbReference type="SUPFAM" id="SSF101125">
    <property type="entry name" value="Colicin D immunity protein"/>
    <property type="match status" value="1"/>
</dbReference>
<dbReference type="AlphaFoldDB" id="A0AAP8PLE0"/>
<evidence type="ECO:0000313" key="2">
    <source>
        <dbReference type="EMBL" id="PNO71507.1"/>
    </source>
</evidence>
<dbReference type="GO" id="GO:0015643">
    <property type="term" value="F:toxic substance binding"/>
    <property type="evidence" value="ECO:0007669"/>
    <property type="project" value="InterPro"/>
</dbReference>
<dbReference type="RefSeq" id="WP_102985044.1">
    <property type="nucleotide sequence ID" value="NZ_JTBC02000002.1"/>
</dbReference>
<dbReference type="Gene3D" id="1.20.120.650">
    <property type="entry name" value="Colicin D"/>
    <property type="match status" value="1"/>
</dbReference>